<keyword evidence="1" id="KW-0732">Signal</keyword>
<dbReference type="EMBL" id="AZDY01000036">
    <property type="protein sequence ID" value="KRK83587.1"/>
    <property type="molecule type" value="Genomic_DNA"/>
</dbReference>
<dbReference type="PATRIC" id="fig|1423788.3.peg.1590"/>
<feature type="domain" description="S-layer protein C-terminal" evidence="2">
    <location>
        <begin position="188"/>
        <end position="243"/>
    </location>
</feature>
<dbReference type="Pfam" id="PF03217">
    <property type="entry name" value="SlpA"/>
    <property type="match status" value="2"/>
</dbReference>
<keyword evidence="4" id="KW-1185">Reference proteome</keyword>
<name>A0A0R1KQ21_9LACO</name>
<dbReference type="Proteomes" id="UP000051515">
    <property type="component" value="Unassembled WGS sequence"/>
</dbReference>
<dbReference type="AlphaFoldDB" id="A0A0R1KQ21"/>
<evidence type="ECO:0000313" key="4">
    <source>
        <dbReference type="Proteomes" id="UP000051515"/>
    </source>
</evidence>
<gene>
    <name evidence="3" type="ORF">FC78_GL001544</name>
</gene>
<reference evidence="3 4" key="1">
    <citation type="journal article" date="2015" name="Genome Announc.">
        <title>Expanding the biotechnology potential of lactobacilli through comparative genomics of 213 strains and associated genera.</title>
        <authorList>
            <person name="Sun Z."/>
            <person name="Harris H.M."/>
            <person name="McCann A."/>
            <person name="Guo C."/>
            <person name="Argimon S."/>
            <person name="Zhang W."/>
            <person name="Yang X."/>
            <person name="Jeffery I.B."/>
            <person name="Cooney J.C."/>
            <person name="Kagawa T.F."/>
            <person name="Liu W."/>
            <person name="Song Y."/>
            <person name="Salvetti E."/>
            <person name="Wrobel A."/>
            <person name="Rasinkangas P."/>
            <person name="Parkhill J."/>
            <person name="Rea M.C."/>
            <person name="O'Sullivan O."/>
            <person name="Ritari J."/>
            <person name="Douillard F.P."/>
            <person name="Paul Ross R."/>
            <person name="Yang R."/>
            <person name="Briner A.E."/>
            <person name="Felis G.E."/>
            <person name="de Vos W.M."/>
            <person name="Barrangou R."/>
            <person name="Klaenhammer T.R."/>
            <person name="Caufield P.W."/>
            <person name="Cui Y."/>
            <person name="Zhang H."/>
            <person name="O'Toole P.W."/>
        </authorList>
    </citation>
    <scope>NUCLEOTIDE SEQUENCE [LARGE SCALE GENOMIC DNA]</scope>
    <source>
        <strain evidence="3 4">DSM 19674</strain>
    </source>
</reference>
<protein>
    <submittedName>
        <fullName evidence="3">Teichoic acid-binding N-acetylmuramoyl L-alalanine amidase</fullName>
    </submittedName>
</protein>
<feature type="domain" description="S-layer protein C-terminal" evidence="2">
    <location>
        <begin position="65"/>
        <end position="91"/>
    </location>
</feature>
<feature type="chain" id="PRO_5038618687" evidence="1">
    <location>
        <begin position="20"/>
        <end position="340"/>
    </location>
</feature>
<dbReference type="InterPro" id="IPR024968">
    <property type="entry name" value="SlpA_C_lactobacillus"/>
</dbReference>
<accession>A0A0R1KQ21</accession>
<evidence type="ECO:0000313" key="3">
    <source>
        <dbReference type="EMBL" id="KRK83587.1"/>
    </source>
</evidence>
<sequence length="340" mass="36744">MNKKKIVLASTLAILLAPAALNTLPTTQIVHADTQLIGTIRRGGAVAVDGNGHFINGAAFGNFTSWKLGQRITIGGNPYYEVATNEYVDASSMDITQNGKLLNPINNQISYINRVETVGSKAATIVNNNGAATGVTLPAGSAWKVDQVRYFNSYPYYRVATNEWVKALDFNVASSVNNDSQTVTTTPTAHQPITLRTNATLYNGNGVSLGTTLPKGSSWKVAQEKTINGHQYYQVATNEWVLATEDKNTSVFSKGTATVTLAKPVQLYDTSSNSMTRTLPAGSSWKVNATVENSAGYFFAKVSNNEWIPLGSSIFTDNVLQEELANSSAYEPYFAINLFK</sequence>
<evidence type="ECO:0000259" key="2">
    <source>
        <dbReference type="Pfam" id="PF03217"/>
    </source>
</evidence>
<dbReference type="RefSeq" id="WP_056951819.1">
    <property type="nucleotide sequence ID" value="NZ_AZDY01000036.1"/>
</dbReference>
<comment type="caution">
    <text evidence="3">The sequence shown here is derived from an EMBL/GenBank/DDBJ whole genome shotgun (WGS) entry which is preliminary data.</text>
</comment>
<proteinExistence type="predicted"/>
<organism evidence="3 4">
    <name type="scientific">Companilactobacillus bobalius DSM 19674</name>
    <dbReference type="NCBI Taxonomy" id="1423788"/>
    <lineage>
        <taxon>Bacteria</taxon>
        <taxon>Bacillati</taxon>
        <taxon>Bacillota</taxon>
        <taxon>Bacilli</taxon>
        <taxon>Lactobacillales</taxon>
        <taxon>Lactobacillaceae</taxon>
        <taxon>Companilactobacillus</taxon>
        <taxon>Companilactobacillus bobalius</taxon>
    </lineage>
</organism>
<evidence type="ECO:0000256" key="1">
    <source>
        <dbReference type="SAM" id="SignalP"/>
    </source>
</evidence>
<dbReference type="OrthoDB" id="2311810at2"/>
<feature type="signal peptide" evidence="1">
    <location>
        <begin position="1"/>
        <end position="19"/>
    </location>
</feature>